<evidence type="ECO:0000313" key="4">
    <source>
        <dbReference type="EMBL" id="GCE97339.1"/>
    </source>
</evidence>
<feature type="coiled-coil region" evidence="2">
    <location>
        <begin position="153"/>
        <end position="180"/>
    </location>
</feature>
<keyword evidence="1" id="KW-0472">Membrane</keyword>
<proteinExistence type="inferred from homology"/>
<dbReference type="PANTHER" id="PTHR22166:SF12">
    <property type="entry name" value="ENDOPLASMIC RETICULUM JUNCTION FORMATION PROTEIN LUNAPARK"/>
    <property type="match status" value="1"/>
</dbReference>
<comment type="similarity">
    <text evidence="1">Belongs to the lunapark family.</text>
</comment>
<dbReference type="OrthoDB" id="1725934at2759"/>
<keyword evidence="1" id="KW-1133">Transmembrane helix</keyword>
<keyword evidence="1" id="KW-0812">Transmembrane</keyword>
<comment type="domain">
    <text evidence="1">The C4-type zinc finger motif is necessary both for its ER three-way tubular junction localization and formation.</text>
</comment>
<keyword evidence="5" id="KW-1185">Reference proteome</keyword>
<dbReference type="GO" id="GO:0098826">
    <property type="term" value="C:endoplasmic reticulum tubular network membrane"/>
    <property type="evidence" value="ECO:0007669"/>
    <property type="project" value="UniProtKB-UniRule"/>
</dbReference>
<keyword evidence="1" id="KW-0862">Zinc</keyword>
<keyword evidence="1" id="KW-0479">Metal-binding</keyword>
<feature type="transmembrane region" description="Helical" evidence="1">
    <location>
        <begin position="71"/>
        <end position="90"/>
    </location>
</feature>
<dbReference type="EMBL" id="BIMX01000001">
    <property type="protein sequence ID" value="GCE97339.1"/>
    <property type="molecule type" value="Genomic_DNA"/>
</dbReference>
<feature type="coiled-coil region" evidence="2">
    <location>
        <begin position="11"/>
        <end position="45"/>
    </location>
</feature>
<evidence type="ECO:0000256" key="1">
    <source>
        <dbReference type="RuleBase" id="RU367073"/>
    </source>
</evidence>
<dbReference type="InterPro" id="IPR040115">
    <property type="entry name" value="Lnp"/>
</dbReference>
<dbReference type="InterPro" id="IPR019273">
    <property type="entry name" value="Lunapark_Znf"/>
</dbReference>
<keyword evidence="1" id="KW-0863">Zinc-finger</keyword>
<dbReference type="Pfam" id="PF10058">
    <property type="entry name" value="Zn_ribbon_10"/>
    <property type="match status" value="1"/>
</dbReference>
<feature type="domain" description="Lunapark zinc ribbon" evidence="3">
    <location>
        <begin position="185"/>
        <end position="229"/>
    </location>
</feature>
<name>A0A4C2E3Q5_9SACH</name>
<dbReference type="AlphaFoldDB" id="A0A4C2E3Q5"/>
<evidence type="ECO:0000313" key="5">
    <source>
        <dbReference type="Proteomes" id="UP000301737"/>
    </source>
</evidence>
<keyword evidence="2" id="KW-0175">Coiled coil</keyword>
<dbReference type="PANTHER" id="PTHR22166">
    <property type="entry name" value="ENDOPLASMIC RETICULUM JUNCTION FORMATION PROTEIN LUNAPARK"/>
    <property type="match status" value="1"/>
</dbReference>
<evidence type="ECO:0000259" key="3">
    <source>
        <dbReference type="Pfam" id="PF10058"/>
    </source>
</evidence>
<dbReference type="GO" id="GO:1903373">
    <property type="term" value="P:positive regulation of endoplasmic reticulum tubular network organization"/>
    <property type="evidence" value="ECO:0007669"/>
    <property type="project" value="UniProtKB-UniRule"/>
</dbReference>
<reference evidence="4 5" key="1">
    <citation type="submission" date="2019-01" db="EMBL/GenBank/DDBJ databases">
        <title>Draft Genome Sequencing of Zygosaccharomyces mellis Ca-7.</title>
        <authorList>
            <person name="Shiwa Y."/>
            <person name="Kanesaki Y."/>
            <person name="Ishige T."/>
            <person name="Mura K."/>
            <person name="Hori T."/>
            <person name="Tamura T."/>
        </authorList>
    </citation>
    <scope>NUCLEOTIDE SEQUENCE [LARGE SCALE GENOMIC DNA]</scope>
    <source>
        <strain evidence="4 5">Ca-7</strain>
    </source>
</reference>
<comment type="caution">
    <text evidence="4">The sequence shown here is derived from an EMBL/GenBank/DDBJ whole genome shotgun (WGS) entry which is preliminary data.</text>
</comment>
<keyword evidence="1" id="KW-0256">Endoplasmic reticulum</keyword>
<comment type="subcellular location">
    <subcellularLocation>
        <location evidence="1">Endoplasmic reticulum membrane</location>
        <topology evidence="1">Multi-pass membrane protein</topology>
    </subcellularLocation>
</comment>
<organism evidence="4 5">
    <name type="scientific">Zygosaccharomyces mellis</name>
    <dbReference type="NCBI Taxonomy" id="42258"/>
    <lineage>
        <taxon>Eukaryota</taxon>
        <taxon>Fungi</taxon>
        <taxon>Dikarya</taxon>
        <taxon>Ascomycota</taxon>
        <taxon>Saccharomycotina</taxon>
        <taxon>Saccharomycetes</taxon>
        <taxon>Saccharomycetales</taxon>
        <taxon>Saccharomycetaceae</taxon>
        <taxon>Zygosaccharomyces</taxon>
    </lineage>
</organism>
<feature type="transmembrane region" description="Helical" evidence="1">
    <location>
        <begin position="46"/>
        <end position="65"/>
    </location>
</feature>
<dbReference type="Proteomes" id="UP000301737">
    <property type="component" value="Unassembled WGS sequence"/>
</dbReference>
<protein>
    <recommendedName>
        <fullName evidence="1">Endoplasmic reticulum junction formation protein lunapark</fullName>
    </recommendedName>
</protein>
<evidence type="ECO:0000256" key="2">
    <source>
        <dbReference type="SAM" id="Coils"/>
    </source>
</evidence>
<dbReference type="GO" id="GO:0008270">
    <property type="term" value="F:zinc ion binding"/>
    <property type="evidence" value="ECO:0007669"/>
    <property type="project" value="UniProtKB-KW"/>
</dbReference>
<accession>A0A4C2E3Q5</accession>
<sequence>MWLRGRKKTLVERYTEELTNVTSQIHQLDRKLKSSQEASDKLQSQLSYYGLATSILVLSYMHWIYQSVLPYSIASTLATLVLTGLIKNIASRTSQWQRGRQTRKLSRLRASHQQKLNKLKDETNFHATNSIIQRFSQGEDQTEDAMLLMDEEIGKKYHELKKLQEELNQFRQTDNSKDQRERDKWFDKVLNVLAGGDIPRPIVCTQCHKHSGAYCVGNAPLAYICPLCGWREPPLQEKTSDEDKDKISNK</sequence>
<dbReference type="GO" id="GO:0071788">
    <property type="term" value="P:endoplasmic reticulum tubular network maintenance"/>
    <property type="evidence" value="ECO:0007669"/>
    <property type="project" value="UniProtKB-UniRule"/>
</dbReference>
<comment type="function">
    <text evidence="1">Plays a role in determining ER morphology.</text>
</comment>
<gene>
    <name evidence="4" type="ORF">ZYGM_004894</name>
</gene>